<evidence type="ECO:0000313" key="2">
    <source>
        <dbReference type="EMBL" id="GBP51546.1"/>
    </source>
</evidence>
<sequence length="182" mass="20693">MLGNFNGWVGEQRNMGMSSKNDVKERWKNYFGRAFAREDRVADDNVTAAEYVIDDGNESKITMYEIMKTLKRMKVGKAAGHDLEKAYEKERREMIYGEHYSFMYFVSSGLIQALQLLYRGSSACVRINVAYTDRAKNQTHNSDLTSELRPSTMQGSLPKAHGKFSSNSDYSGRLQTAEGQIT</sequence>
<gene>
    <name evidence="2" type="ORF">EVAR_34432_1</name>
</gene>
<dbReference type="EMBL" id="BGZK01000583">
    <property type="protein sequence ID" value="GBP51546.1"/>
    <property type="molecule type" value="Genomic_DNA"/>
</dbReference>
<feature type="region of interest" description="Disordered" evidence="1">
    <location>
        <begin position="139"/>
        <end position="182"/>
    </location>
</feature>
<reference evidence="2 3" key="1">
    <citation type="journal article" date="2019" name="Commun. Biol.">
        <title>The bagworm genome reveals a unique fibroin gene that provides high tensile strength.</title>
        <authorList>
            <person name="Kono N."/>
            <person name="Nakamura H."/>
            <person name="Ohtoshi R."/>
            <person name="Tomita M."/>
            <person name="Numata K."/>
            <person name="Arakawa K."/>
        </authorList>
    </citation>
    <scope>NUCLEOTIDE SEQUENCE [LARGE SCALE GENOMIC DNA]</scope>
</reference>
<protein>
    <submittedName>
        <fullName evidence="2">Uncharacterized protein</fullName>
    </submittedName>
</protein>
<comment type="caution">
    <text evidence="2">The sequence shown here is derived from an EMBL/GenBank/DDBJ whole genome shotgun (WGS) entry which is preliminary data.</text>
</comment>
<evidence type="ECO:0000313" key="3">
    <source>
        <dbReference type="Proteomes" id="UP000299102"/>
    </source>
</evidence>
<accession>A0A4C1WJB8</accession>
<evidence type="ECO:0000256" key="1">
    <source>
        <dbReference type="SAM" id="MobiDB-lite"/>
    </source>
</evidence>
<dbReference type="OrthoDB" id="21557at2759"/>
<name>A0A4C1WJB8_EUMVA</name>
<keyword evidence="3" id="KW-1185">Reference proteome</keyword>
<dbReference type="Proteomes" id="UP000299102">
    <property type="component" value="Unassembled WGS sequence"/>
</dbReference>
<organism evidence="2 3">
    <name type="scientific">Eumeta variegata</name>
    <name type="common">Bagworm moth</name>
    <name type="synonym">Eumeta japonica</name>
    <dbReference type="NCBI Taxonomy" id="151549"/>
    <lineage>
        <taxon>Eukaryota</taxon>
        <taxon>Metazoa</taxon>
        <taxon>Ecdysozoa</taxon>
        <taxon>Arthropoda</taxon>
        <taxon>Hexapoda</taxon>
        <taxon>Insecta</taxon>
        <taxon>Pterygota</taxon>
        <taxon>Neoptera</taxon>
        <taxon>Endopterygota</taxon>
        <taxon>Lepidoptera</taxon>
        <taxon>Glossata</taxon>
        <taxon>Ditrysia</taxon>
        <taxon>Tineoidea</taxon>
        <taxon>Psychidae</taxon>
        <taxon>Oiketicinae</taxon>
        <taxon>Eumeta</taxon>
    </lineage>
</organism>
<feature type="compositionally biased region" description="Polar residues" evidence="1">
    <location>
        <begin position="164"/>
        <end position="182"/>
    </location>
</feature>
<feature type="compositionally biased region" description="Polar residues" evidence="1">
    <location>
        <begin position="139"/>
        <end position="155"/>
    </location>
</feature>
<dbReference type="AlphaFoldDB" id="A0A4C1WJB8"/>
<proteinExistence type="predicted"/>